<dbReference type="GO" id="GO:0008168">
    <property type="term" value="F:methyltransferase activity"/>
    <property type="evidence" value="ECO:0007669"/>
    <property type="project" value="UniProtKB-KW"/>
</dbReference>
<dbReference type="PROSITE" id="PS51375">
    <property type="entry name" value="PPR"/>
    <property type="match status" value="6"/>
</dbReference>
<feature type="region of interest" description="Disordered" evidence="4">
    <location>
        <begin position="1"/>
        <end position="27"/>
    </location>
</feature>
<evidence type="ECO:0000256" key="2">
    <source>
        <dbReference type="ARBA" id="ARBA00022737"/>
    </source>
</evidence>
<dbReference type="AlphaFoldDB" id="A0A2I0APU4"/>
<reference evidence="5 6" key="1">
    <citation type="journal article" date="2017" name="Nature">
        <title>The Apostasia genome and the evolution of orchids.</title>
        <authorList>
            <person name="Zhang G.Q."/>
            <person name="Liu K.W."/>
            <person name="Li Z."/>
            <person name="Lohaus R."/>
            <person name="Hsiao Y.Y."/>
            <person name="Niu S.C."/>
            <person name="Wang J.Y."/>
            <person name="Lin Y.C."/>
            <person name="Xu Q."/>
            <person name="Chen L.J."/>
            <person name="Yoshida K."/>
            <person name="Fujiwara S."/>
            <person name="Wang Z.W."/>
            <person name="Zhang Y.Q."/>
            <person name="Mitsuda N."/>
            <person name="Wang M."/>
            <person name="Liu G.H."/>
            <person name="Pecoraro L."/>
            <person name="Huang H.X."/>
            <person name="Xiao X.J."/>
            <person name="Lin M."/>
            <person name="Wu X.Y."/>
            <person name="Wu W.L."/>
            <person name="Chen Y.Y."/>
            <person name="Chang S.B."/>
            <person name="Sakamoto S."/>
            <person name="Ohme-Takagi M."/>
            <person name="Yagi M."/>
            <person name="Zeng S.J."/>
            <person name="Shen C.Y."/>
            <person name="Yeh C.M."/>
            <person name="Luo Y.B."/>
            <person name="Tsai W.C."/>
            <person name="Van de Peer Y."/>
            <person name="Liu Z.J."/>
        </authorList>
    </citation>
    <scope>NUCLEOTIDE SEQUENCE [LARGE SCALE GENOMIC DNA]</scope>
    <source>
        <strain evidence="6">cv. Shenzhen</strain>
        <tissue evidence="5">Stem</tissue>
    </source>
</reference>
<dbReference type="GO" id="GO:0032259">
    <property type="term" value="P:methylation"/>
    <property type="evidence" value="ECO:0007669"/>
    <property type="project" value="UniProtKB-KW"/>
</dbReference>
<keyword evidence="5" id="KW-0489">Methyltransferase</keyword>
<feature type="repeat" description="PPR" evidence="3">
    <location>
        <begin position="258"/>
        <end position="292"/>
    </location>
</feature>
<evidence type="ECO:0000313" key="5">
    <source>
        <dbReference type="EMBL" id="PKA57577.1"/>
    </source>
</evidence>
<dbReference type="NCBIfam" id="TIGR00756">
    <property type="entry name" value="PPR"/>
    <property type="match status" value="3"/>
</dbReference>
<feature type="repeat" description="PPR" evidence="3">
    <location>
        <begin position="363"/>
        <end position="397"/>
    </location>
</feature>
<dbReference type="Pfam" id="PF01535">
    <property type="entry name" value="PPR"/>
    <property type="match status" value="1"/>
</dbReference>
<dbReference type="PANTHER" id="PTHR47939:SF13">
    <property type="entry name" value="OS03G0201400 PROTEIN"/>
    <property type="match status" value="1"/>
</dbReference>
<dbReference type="InterPro" id="IPR002885">
    <property type="entry name" value="PPR_rpt"/>
</dbReference>
<comment type="similarity">
    <text evidence="1">Belongs to the PPR family. P subfamily.</text>
</comment>
<gene>
    <name evidence="5" type="ORF">AXF42_Ash018552</name>
</gene>
<feature type="repeat" description="PPR" evidence="3">
    <location>
        <begin position="433"/>
        <end position="467"/>
    </location>
</feature>
<keyword evidence="6" id="KW-1185">Reference proteome</keyword>
<evidence type="ECO:0000256" key="1">
    <source>
        <dbReference type="ARBA" id="ARBA00007626"/>
    </source>
</evidence>
<evidence type="ECO:0000256" key="3">
    <source>
        <dbReference type="PROSITE-ProRule" id="PRU00708"/>
    </source>
</evidence>
<dbReference type="InterPro" id="IPR011990">
    <property type="entry name" value="TPR-like_helical_dom_sf"/>
</dbReference>
<feature type="repeat" description="PPR" evidence="3">
    <location>
        <begin position="223"/>
        <end position="257"/>
    </location>
</feature>
<organism evidence="5 6">
    <name type="scientific">Apostasia shenzhenica</name>
    <dbReference type="NCBI Taxonomy" id="1088818"/>
    <lineage>
        <taxon>Eukaryota</taxon>
        <taxon>Viridiplantae</taxon>
        <taxon>Streptophyta</taxon>
        <taxon>Embryophyta</taxon>
        <taxon>Tracheophyta</taxon>
        <taxon>Spermatophyta</taxon>
        <taxon>Magnoliopsida</taxon>
        <taxon>Liliopsida</taxon>
        <taxon>Asparagales</taxon>
        <taxon>Orchidaceae</taxon>
        <taxon>Apostasioideae</taxon>
        <taxon>Apostasia</taxon>
    </lineage>
</organism>
<dbReference type="InterPro" id="IPR050667">
    <property type="entry name" value="PPR-containing_protein"/>
</dbReference>
<dbReference type="EMBL" id="KZ451963">
    <property type="protein sequence ID" value="PKA57577.1"/>
    <property type="molecule type" value="Genomic_DNA"/>
</dbReference>
<feature type="repeat" description="PPR" evidence="3">
    <location>
        <begin position="328"/>
        <end position="362"/>
    </location>
</feature>
<dbReference type="Pfam" id="PF13041">
    <property type="entry name" value="PPR_2"/>
    <property type="match status" value="2"/>
</dbReference>
<dbReference type="STRING" id="1088818.A0A2I0APU4"/>
<dbReference type="Gene3D" id="1.25.40.10">
    <property type="entry name" value="Tetratricopeptide repeat domain"/>
    <property type="match status" value="3"/>
</dbReference>
<name>A0A2I0APU4_9ASPA</name>
<dbReference type="EC" id="2.1.1.204" evidence="5"/>
<proteinExistence type="inferred from homology"/>
<evidence type="ECO:0000313" key="6">
    <source>
        <dbReference type="Proteomes" id="UP000236161"/>
    </source>
</evidence>
<dbReference type="Proteomes" id="UP000236161">
    <property type="component" value="Unassembled WGS sequence"/>
</dbReference>
<protein>
    <submittedName>
        <fullName evidence="5">Pentatricopeptide repeat-containing protein</fullName>
        <ecNumber evidence="5">2.1.1.204</ecNumber>
    </submittedName>
</protein>
<dbReference type="PANTHER" id="PTHR47939">
    <property type="entry name" value="MEMBRANE-ASSOCIATED SALT-INDUCIBLE PROTEIN-LIKE"/>
    <property type="match status" value="1"/>
</dbReference>
<accession>A0A2I0APU4</accession>
<keyword evidence="2" id="KW-0677">Repeat</keyword>
<sequence>MTIQRLPLHMESKTTTTISPPPRPLSPSAAATVDRLTKLINDHPFPVLPLRPLLLEHLLPLLQPSSSPPPHLLVSSILFRLFSAHALPHKSLELFRFSLLHSPSSLSPSSLPILVQTLSRSPRRLMFPSSAFFVLDLARRAIPSLLSPPSLSALLSPLARRSPNPFEDTIRAFHRAESLWAAAGRPPFSAVELTALLRAFCACRRVADARAAFRLLHSRIAPDTRAFNTLLLGFSAAGHLPSLNIFFHELLLRGFQPDAVTYNIRIDAYCKQNSLSDALQLLVEMESRNIPPTVRTLTTLIFGAGLAGDPSRARKLFDEMSQRGISPDRAAYNALIGAVVKSGNTKAGLELLDEMESNGIEADDVSYYTMLCGFRRPRESIGFLQVYRRMIEKGLVPGTRTVMLLMKFFHAKGKVDFELELWDYMLGKGCCPHCHALDILVKDLCLGGRVAEAYECFKQMVERGRLPSTRGTQLLEEFLVKAQDGNKLEEITEMMSRLKTVVPTAS</sequence>
<keyword evidence="5" id="KW-0808">Transferase</keyword>
<feature type="repeat" description="PPR" evidence="3">
    <location>
        <begin position="293"/>
        <end position="327"/>
    </location>
</feature>
<evidence type="ECO:0000256" key="4">
    <source>
        <dbReference type="SAM" id="MobiDB-lite"/>
    </source>
</evidence>
<dbReference type="OrthoDB" id="185373at2759"/>